<organism evidence="1 2">
    <name type="scientific">OM182 bacterium</name>
    <dbReference type="NCBI Taxonomy" id="2510334"/>
    <lineage>
        <taxon>Bacteria</taxon>
        <taxon>Pseudomonadati</taxon>
        <taxon>Pseudomonadota</taxon>
        <taxon>Gammaproteobacteria</taxon>
        <taxon>OMG group</taxon>
        <taxon>OM182 clade</taxon>
    </lineage>
</organism>
<sequence length="179" mass="20621">MSEHTNEKYIAIIKTMIAEPSGLEYGSRYVAGEGDLEEFEDRIEDYAIDCHGHLCGKETGLSKVGDSKNFGRGHVYIELIFEEKRLSTYEDDYREKDERAMFLARGFILIFQNQAKILYLQTDDYIPEEVADDGSYENARRRDFYNLSTGSRDPSDDDDFDFGEMLDDVDSVRDVADDD</sequence>
<dbReference type="AlphaFoldDB" id="A0A520S2X0"/>
<comment type="caution">
    <text evidence="1">The sequence shown here is derived from an EMBL/GenBank/DDBJ whole genome shotgun (WGS) entry which is preliminary data.</text>
</comment>
<accession>A0A520S2X0</accession>
<protein>
    <submittedName>
        <fullName evidence="1">Uncharacterized protein</fullName>
    </submittedName>
</protein>
<reference evidence="1 2" key="1">
    <citation type="submission" date="2019-02" db="EMBL/GenBank/DDBJ databases">
        <title>Prokaryotic population dynamics and viral predation in marine succession experiment using metagenomics: the confinement effect.</title>
        <authorList>
            <person name="Haro-Moreno J.M."/>
            <person name="Rodriguez-Valera F."/>
            <person name="Lopez-Perez M."/>
        </authorList>
    </citation>
    <scope>NUCLEOTIDE SEQUENCE [LARGE SCALE GENOMIC DNA]</scope>
    <source>
        <strain evidence="1">MED-G157</strain>
    </source>
</reference>
<dbReference type="EMBL" id="SHAG01000007">
    <property type="protein sequence ID" value="RZO76818.1"/>
    <property type="molecule type" value="Genomic_DNA"/>
</dbReference>
<evidence type="ECO:0000313" key="1">
    <source>
        <dbReference type="EMBL" id="RZO76818.1"/>
    </source>
</evidence>
<name>A0A520S2X0_9GAMM</name>
<evidence type="ECO:0000313" key="2">
    <source>
        <dbReference type="Proteomes" id="UP000316199"/>
    </source>
</evidence>
<dbReference type="Proteomes" id="UP000316199">
    <property type="component" value="Unassembled WGS sequence"/>
</dbReference>
<proteinExistence type="predicted"/>
<gene>
    <name evidence="1" type="ORF">EVA68_02955</name>
</gene>